<dbReference type="Gene3D" id="2.60.40.10">
    <property type="entry name" value="Immunoglobulins"/>
    <property type="match status" value="1"/>
</dbReference>
<evidence type="ECO:0000259" key="3">
    <source>
        <dbReference type="PROSITE" id="PS51820"/>
    </source>
</evidence>
<dbReference type="Pfam" id="PF14310">
    <property type="entry name" value="Fn3-like"/>
    <property type="match status" value="1"/>
</dbReference>
<sequence>MFPSRAQLPQASRKGRRWRVAAVAATGLLVASILPTTGDAATTAAKSGWGQGTLTSSQLLSLVGQMTLSEEIGMVHGEGDPPNSAAATASCTASAVGCVGEAGWIPGVARLGIPPLRMTDGPAGVRLAHVETEMPAPVGLAASFDSAAAQQYGETVGQAGRATDQDVWLGPMVNEVNYPTGGRNFETLGEDPYLAGQIAAGEVTGAQSQGLITELKHFIENDFENGRSSTNVLIDDQTLHETEALAFQSAIQAGAGSVMCSYNRVNYVYGCGNSTTLGEVLREQLAFGGFVQSDWGAVHKTTDLVNGDDIEQSSGSNFSVTALTNAVQNGTPAVAATADYPAYPAISGAQWKQALDTAVYQILTTMNKADLLEGTQYGSHFTGAPTPWVPARADLASLQAGDAKAAESIAEDGATLLKNDDTVLPLAKADAKKGGLLVMGPTAVASYYGGGGSAHVTPYDGSVSPLTAIQATAGAANPVSYVPGYDLDGQLVPASALSAPDPAAGYPNWTLTSTDTGFAGKPGLLRQEITTASVASGAQPVLDLDPGATPDQLDGTVNYTGASTIPANTAFRWSGLLTAPANPGGTNWQLKVFVGNQTSSQLFVDGLATAQRRVSIGAYPKAPSSSYAGLSETARSHDPANPALQQASYSTTLTAGQQIHLDLRVVAGASPAQIQLRWVPPDNQAAAINQAVAAAKTAKKVVLFAYDDGQEGSDRGGSDQAAGLQLPGYQNDLIGAVAAANPNTVVVLNTGDAVLMPWASAVKGILEMWYPGQEGGTATANVLFGKVNPGGKLPITFPASATQQPMYDPNCTDTSATGNCPMYPGVVGPSPYVAGATTSYRTITGMSVNGIYEGYRWYDEHGVQPLFPFGYGLSYTSFSYSKLSIKGSASASGVDVTFTVTNTGSVKGSATPQVYIGPSPDLPGSVQQALRKLVGFSRITLAAGASQAVTLHINQQQLSSWADAANNWIVGTGDRTVYVGSDSRDPRVQKGFTLKS</sequence>
<dbReference type="SUPFAM" id="SSF52279">
    <property type="entry name" value="Beta-D-glucan exohydrolase, C-terminal domain"/>
    <property type="match status" value="1"/>
</dbReference>
<dbReference type="InterPro" id="IPR036962">
    <property type="entry name" value="Glyco_hydro_3_N_sf"/>
</dbReference>
<protein>
    <recommendedName>
        <fullName evidence="3">PA14 domain-containing protein</fullName>
    </recommendedName>
</protein>
<dbReference type="InterPro" id="IPR036881">
    <property type="entry name" value="Glyco_hydro_3_C_sf"/>
</dbReference>
<dbReference type="Proteomes" id="UP001501570">
    <property type="component" value="Unassembled WGS sequence"/>
</dbReference>
<proteinExistence type="inferred from homology"/>
<dbReference type="SUPFAM" id="SSF51445">
    <property type="entry name" value="(Trans)glycosidases"/>
    <property type="match status" value="1"/>
</dbReference>
<dbReference type="Gene3D" id="3.40.50.1700">
    <property type="entry name" value="Glycoside hydrolase family 3 C-terminal domain"/>
    <property type="match status" value="2"/>
</dbReference>
<dbReference type="InterPro" id="IPR050288">
    <property type="entry name" value="Cellulose_deg_GH3"/>
</dbReference>
<keyword evidence="2" id="KW-0378">Hydrolase</keyword>
<dbReference type="InterPro" id="IPR013783">
    <property type="entry name" value="Ig-like_fold"/>
</dbReference>
<reference evidence="5" key="1">
    <citation type="journal article" date="2019" name="Int. J. Syst. Evol. Microbiol.">
        <title>The Global Catalogue of Microorganisms (GCM) 10K type strain sequencing project: providing services to taxonomists for standard genome sequencing and annotation.</title>
        <authorList>
            <consortium name="The Broad Institute Genomics Platform"/>
            <consortium name="The Broad Institute Genome Sequencing Center for Infectious Disease"/>
            <person name="Wu L."/>
            <person name="Ma J."/>
        </authorList>
    </citation>
    <scope>NUCLEOTIDE SEQUENCE [LARGE SCALE GENOMIC DNA]</scope>
    <source>
        <strain evidence="5">JCM 18304</strain>
    </source>
</reference>
<accession>A0ABP9RWT1</accession>
<comment type="caution">
    <text evidence="4">The sequence shown here is derived from an EMBL/GenBank/DDBJ whole genome shotgun (WGS) entry which is preliminary data.</text>
</comment>
<dbReference type="PANTHER" id="PTHR42715">
    <property type="entry name" value="BETA-GLUCOSIDASE"/>
    <property type="match status" value="1"/>
</dbReference>
<evidence type="ECO:0000313" key="5">
    <source>
        <dbReference type="Proteomes" id="UP001501570"/>
    </source>
</evidence>
<dbReference type="PRINTS" id="PR00133">
    <property type="entry name" value="GLHYDRLASE3"/>
</dbReference>
<dbReference type="InterPro" id="IPR026891">
    <property type="entry name" value="Fn3-like"/>
</dbReference>
<dbReference type="Pfam" id="PF01915">
    <property type="entry name" value="Glyco_hydro_3_C"/>
    <property type="match status" value="1"/>
</dbReference>
<dbReference type="RefSeq" id="WP_345630981.1">
    <property type="nucleotide sequence ID" value="NZ_BAABJQ010000009.1"/>
</dbReference>
<evidence type="ECO:0000256" key="2">
    <source>
        <dbReference type="ARBA" id="ARBA00022801"/>
    </source>
</evidence>
<dbReference type="Pfam" id="PF00933">
    <property type="entry name" value="Glyco_hydro_3"/>
    <property type="match status" value="1"/>
</dbReference>
<dbReference type="InterPro" id="IPR002772">
    <property type="entry name" value="Glyco_hydro_3_C"/>
</dbReference>
<feature type="domain" description="PA14" evidence="3">
    <location>
        <begin position="519"/>
        <end position="692"/>
    </location>
</feature>
<dbReference type="InterPro" id="IPR017853">
    <property type="entry name" value="GH"/>
</dbReference>
<dbReference type="PROSITE" id="PS51820">
    <property type="entry name" value="PA14"/>
    <property type="match status" value="1"/>
</dbReference>
<gene>
    <name evidence="4" type="ORF">GCM10023322_36080</name>
</gene>
<dbReference type="Gene3D" id="3.20.20.300">
    <property type="entry name" value="Glycoside hydrolase, family 3, N-terminal domain"/>
    <property type="match status" value="1"/>
</dbReference>
<dbReference type="SMART" id="SM01217">
    <property type="entry name" value="Fn3_like"/>
    <property type="match status" value="1"/>
</dbReference>
<comment type="similarity">
    <text evidence="1">Belongs to the glycosyl hydrolase 3 family.</text>
</comment>
<evidence type="ECO:0000313" key="4">
    <source>
        <dbReference type="EMBL" id="GAA5187522.1"/>
    </source>
</evidence>
<dbReference type="InterPro" id="IPR037524">
    <property type="entry name" value="PA14/GLEYA"/>
</dbReference>
<dbReference type="PANTHER" id="PTHR42715:SF10">
    <property type="entry name" value="BETA-GLUCOSIDASE"/>
    <property type="match status" value="1"/>
</dbReference>
<name>A0ABP9RWT1_9ACTN</name>
<evidence type="ECO:0000256" key="1">
    <source>
        <dbReference type="ARBA" id="ARBA00005336"/>
    </source>
</evidence>
<dbReference type="EMBL" id="BAABJQ010000009">
    <property type="protein sequence ID" value="GAA5187522.1"/>
    <property type="molecule type" value="Genomic_DNA"/>
</dbReference>
<organism evidence="4 5">
    <name type="scientific">Rugosimonospora acidiphila</name>
    <dbReference type="NCBI Taxonomy" id="556531"/>
    <lineage>
        <taxon>Bacteria</taxon>
        <taxon>Bacillati</taxon>
        <taxon>Actinomycetota</taxon>
        <taxon>Actinomycetes</taxon>
        <taxon>Micromonosporales</taxon>
        <taxon>Micromonosporaceae</taxon>
        <taxon>Rugosimonospora</taxon>
    </lineage>
</organism>
<dbReference type="InterPro" id="IPR001764">
    <property type="entry name" value="Glyco_hydro_3_N"/>
</dbReference>
<keyword evidence="5" id="KW-1185">Reference proteome</keyword>